<accession>A0A0Q0W8C2</accession>
<evidence type="ECO:0000259" key="1">
    <source>
        <dbReference type="Pfam" id="PF13577"/>
    </source>
</evidence>
<comment type="caution">
    <text evidence="2">The sequence shown here is derived from an EMBL/GenBank/DDBJ whole genome shotgun (WGS) entry which is preliminary data.</text>
</comment>
<proteinExistence type="predicted"/>
<dbReference type="SUPFAM" id="SSF54427">
    <property type="entry name" value="NTF2-like"/>
    <property type="match status" value="1"/>
</dbReference>
<dbReference type="AlphaFoldDB" id="A0A0Q0W8C2"/>
<evidence type="ECO:0000313" key="2">
    <source>
        <dbReference type="EMBL" id="KQB42693.1"/>
    </source>
</evidence>
<dbReference type="STRING" id="362413.RC62_3700"/>
<protein>
    <submittedName>
        <fullName evidence="2">Bile acid 7-alpha-dehydratase</fullName>
    </submittedName>
</protein>
<dbReference type="PATRIC" id="fig|362413.3.peg.3625"/>
<dbReference type="InterPro" id="IPR037401">
    <property type="entry name" value="SnoaL-like"/>
</dbReference>
<sequence length="115" mass="13071">MSVFTPDIVYQVYMNDFLAANVSGRDNLEKEFSGHAAQIKTYFTLNGQHNVEIDGDTASGVSFSQIKMIRESEGKDILTDYSVKYVDKYVNEKGKWLIKERTGYFIIVESRVVGN</sequence>
<evidence type="ECO:0000313" key="3">
    <source>
        <dbReference type="Proteomes" id="UP000050443"/>
    </source>
</evidence>
<feature type="domain" description="SnoaL-like" evidence="1">
    <location>
        <begin position="2"/>
        <end position="102"/>
    </location>
</feature>
<reference evidence="2 3" key="1">
    <citation type="submission" date="2014-09" db="EMBL/GenBank/DDBJ databases">
        <title>Genome sequence of Flavobacterium aquidurense RC62.</title>
        <authorList>
            <person name="Kim J.F."/>
            <person name="Kwak M.-J."/>
        </authorList>
    </citation>
    <scope>NUCLEOTIDE SEQUENCE [LARGE SCALE GENOMIC DNA]</scope>
    <source>
        <strain evidence="2 3">RC62</strain>
    </source>
</reference>
<dbReference type="Proteomes" id="UP000050443">
    <property type="component" value="Unassembled WGS sequence"/>
</dbReference>
<dbReference type="InterPro" id="IPR032710">
    <property type="entry name" value="NTF2-like_dom_sf"/>
</dbReference>
<organism evidence="2 3">
    <name type="scientific">Flavobacterium aquidurense</name>
    <dbReference type="NCBI Taxonomy" id="362413"/>
    <lineage>
        <taxon>Bacteria</taxon>
        <taxon>Pseudomonadati</taxon>
        <taxon>Bacteroidota</taxon>
        <taxon>Flavobacteriia</taxon>
        <taxon>Flavobacteriales</taxon>
        <taxon>Flavobacteriaceae</taxon>
        <taxon>Flavobacterium</taxon>
    </lineage>
</organism>
<gene>
    <name evidence="2" type="ORF">RC62_3700</name>
</gene>
<dbReference type="Gene3D" id="3.10.450.50">
    <property type="match status" value="1"/>
</dbReference>
<dbReference type="Pfam" id="PF13577">
    <property type="entry name" value="SnoaL_4"/>
    <property type="match status" value="1"/>
</dbReference>
<name>A0A0Q0W8C2_9FLAO</name>
<dbReference type="EMBL" id="JRLF01000006">
    <property type="protein sequence ID" value="KQB42693.1"/>
    <property type="molecule type" value="Genomic_DNA"/>
</dbReference>